<evidence type="ECO:0000313" key="3">
    <source>
        <dbReference type="Proteomes" id="UP001152484"/>
    </source>
</evidence>
<organism evidence="2 3">
    <name type="scientific">Cuscuta europaea</name>
    <name type="common">European dodder</name>
    <dbReference type="NCBI Taxonomy" id="41803"/>
    <lineage>
        <taxon>Eukaryota</taxon>
        <taxon>Viridiplantae</taxon>
        <taxon>Streptophyta</taxon>
        <taxon>Embryophyta</taxon>
        <taxon>Tracheophyta</taxon>
        <taxon>Spermatophyta</taxon>
        <taxon>Magnoliopsida</taxon>
        <taxon>eudicotyledons</taxon>
        <taxon>Gunneridae</taxon>
        <taxon>Pentapetalae</taxon>
        <taxon>asterids</taxon>
        <taxon>lamiids</taxon>
        <taxon>Solanales</taxon>
        <taxon>Convolvulaceae</taxon>
        <taxon>Cuscuteae</taxon>
        <taxon>Cuscuta</taxon>
        <taxon>Cuscuta subgen. Cuscuta</taxon>
    </lineage>
</organism>
<evidence type="ECO:0000313" key="2">
    <source>
        <dbReference type="EMBL" id="CAH9060977.1"/>
    </source>
</evidence>
<proteinExistence type="predicted"/>
<dbReference type="PROSITE" id="PS50144">
    <property type="entry name" value="MATH"/>
    <property type="match status" value="2"/>
</dbReference>
<dbReference type="InterPro" id="IPR008974">
    <property type="entry name" value="TRAF-like"/>
</dbReference>
<dbReference type="Pfam" id="PF22486">
    <property type="entry name" value="MATH_2"/>
    <property type="match status" value="2"/>
</dbReference>
<name>A0A9P0YJ76_CUSEU</name>
<evidence type="ECO:0000259" key="1">
    <source>
        <dbReference type="PROSITE" id="PS50144"/>
    </source>
</evidence>
<dbReference type="Proteomes" id="UP001152484">
    <property type="component" value="Unassembled WGS sequence"/>
</dbReference>
<gene>
    <name evidence="2" type="ORF">CEURO_LOCUS1658</name>
</gene>
<feature type="domain" description="MATH" evidence="1">
    <location>
        <begin position="179"/>
        <end position="309"/>
    </location>
</feature>
<sequence length="316" mass="35887">MGSTVAAGVGVERWSRDMPPAHFIFKIRSFSLLSKTGAEKFESGVFEACDKKWKLCVVYPTRKFKAKGEDEEHISLYLQIVDSDKLPGGWEIQAMFSLFVVDHIRNNYLTIQDGGAKTRRLNCMKTEHGFDRLLPWSTFNDPCNGYLVNDTCAFGAEILSVSSATKHECVSLVKAPIKNGSYTWKIDSFLTLKKCESYNSSDEFIVEGRKWQLLLYPSGDSRACGKHLSFFLMLLDFEDLIAHGRKIYANFILRIRNQVNILRHEEVEVAKFFAASSAWGSAQFMKLSELESSSNEFVVEDTLIAEVEFKLLSKYS</sequence>
<dbReference type="CDD" id="cd00121">
    <property type="entry name" value="MATH"/>
    <property type="match status" value="2"/>
</dbReference>
<dbReference type="InterPro" id="IPR002083">
    <property type="entry name" value="MATH/TRAF_dom"/>
</dbReference>
<dbReference type="Gene3D" id="2.60.210.10">
    <property type="entry name" value="Apoptosis, Tumor Necrosis Factor Receptor Associated Protein 2, Chain A"/>
    <property type="match status" value="2"/>
</dbReference>
<accession>A0A9P0YJ76</accession>
<keyword evidence="3" id="KW-1185">Reference proteome</keyword>
<dbReference type="OrthoDB" id="1743416at2759"/>
<dbReference type="PANTHER" id="PTHR46162">
    <property type="entry name" value="TRAF-LIKE FAMILY PROTEIN"/>
    <property type="match status" value="1"/>
</dbReference>
<dbReference type="AlphaFoldDB" id="A0A9P0YJ76"/>
<dbReference type="EMBL" id="CAMAPE010000004">
    <property type="protein sequence ID" value="CAH9060977.1"/>
    <property type="molecule type" value="Genomic_DNA"/>
</dbReference>
<dbReference type="SUPFAM" id="SSF49599">
    <property type="entry name" value="TRAF domain-like"/>
    <property type="match status" value="2"/>
</dbReference>
<feature type="domain" description="MATH" evidence="1">
    <location>
        <begin position="20"/>
        <end position="158"/>
    </location>
</feature>
<reference evidence="2" key="1">
    <citation type="submission" date="2022-07" db="EMBL/GenBank/DDBJ databases">
        <authorList>
            <person name="Macas J."/>
            <person name="Novak P."/>
            <person name="Neumann P."/>
        </authorList>
    </citation>
    <scope>NUCLEOTIDE SEQUENCE</scope>
</reference>
<dbReference type="SMART" id="SM00061">
    <property type="entry name" value="MATH"/>
    <property type="match status" value="2"/>
</dbReference>
<dbReference type="PANTHER" id="PTHR46162:SF40">
    <property type="entry name" value="TRAF-LIKE FAMILY PROTEIN"/>
    <property type="match status" value="1"/>
</dbReference>
<protein>
    <recommendedName>
        <fullName evidence="1">MATH domain-containing protein</fullName>
    </recommendedName>
</protein>
<comment type="caution">
    <text evidence="2">The sequence shown here is derived from an EMBL/GenBank/DDBJ whole genome shotgun (WGS) entry which is preliminary data.</text>
</comment>